<feature type="domain" description="SLH" evidence="3">
    <location>
        <begin position="1843"/>
        <end position="1901"/>
    </location>
</feature>
<proteinExistence type="predicted"/>
<evidence type="ECO:0000313" key="4">
    <source>
        <dbReference type="EMBL" id="PWV99379.1"/>
    </source>
</evidence>
<gene>
    <name evidence="4" type="ORF">DFQ01_11595</name>
</gene>
<sequence length="1962" mass="211426">MKKMRKIFVSKLLVIGVSLNSLLPGAYAEQVSVSDVQTSVEVQSAANAELDAITSTSYSFEQAEGSTVPNDIAGGEGAVLGSAASLVEDAERGGKVLNLPGGSADAGSWLTLPNNLFSAINGTDGFAISMWLKVPTNQNASYTRLFSASPNALGETYSGVNSWNDPELSVVRGGGDYNMRLFTGLAGNRSATDGADIQFEDPFKVDKWQQLVMTMKDDDYAVYLDGKKIADINSNMIKRFASTSIASVLPQFFDRSYLNQLENIAIGRSLYTSDGNFTGEIDDFKFYNRYLTAEDVAVISGAGNTDELAALLNQAKSINPDAYTSASYEHLQSIIDEVEALLGEESLSQGEIDAALEKLQGAVDNLKTPLSNELAPDYYYSFDAAPNENGQVLNETESGLYDAKLEGAAGTVIDAERGSVLNLPGGANGGGGSLSLPDTLFENVTAEDGFTAAMWVKLPNDVNGWSRLFDAGSADYGSNTPPFIYVSALNGSEVNTGDGKQYTGEYSIPKNEWVHIAYSIKGDQQIFYLNGSPLKTMEADSKIFDQLSGFVKNAVGRSRFSADPDLKGKIDDLMFYKHALGQDQIQALVGEAYNATLSGIKVKDELIPVATSQTTIYYPIAGVAQIPQLNEIIPHTTNAKATYSIEKNGIFGYAIKVTSANGKSSVTYSLLFADPAKGAVANFFMDQSTGPILHSATGFLYGTSEPNVPTMDMLQTLKPKVVVQKAPGGLQHPSGDGLRVSDSVLTAGVEQIQIYIQDMYYQWPYEYKGLDQYEQLAVDTVRQLKNDRNHDKYVYVIFNEPDGIWFGGNMDEDGFFSAFKRIYDAVKQEDPNARIAGPNLSGYNDDVMDGFMRYCKENNCVPDVMTWHELGNGQNDAFIDRWDDHYNHYRGLETKYGITPRQIVINEYSWFEDPGAAGSMILWLSRFEEKKVYGAIAYWHLANSLNELAADANKPNGAWWLYKWYAQMSGNTVPIETTNAKFDGLYGLSSIDNSTRTAYALFGGQDGVLTSTMHNLAGTDAFMDAEKVHVKLYRTKFTGYYGTLESPRVEFDGNVSLDQGNLSITVQDANALDGYFAIVTPATDAPPSQISDYNRVWTQTYEAEAAALGSGVTIGYTGGSPVSGGKYVNGMSSADQTVTFSVDVPEQGNYRMEVFYGNQAPLTDGKNRAQGQLAMQLLTIDGQPYENLVYDSTIKGDYFKSKVLLLDLTAGTHTLQFSKSGGTDATLDKVDLTYNGPTGSKVEPALVLEAEEADFGNSYQKAYVKEGFGSGGYIDGSGAVAFTAVVKENGYYDVELNVAAATAGSLNLYKQIAVHPADASTNSAIKTEWSQVGSLKFSSSNKFTSVKGPKLYLTAGVNTLKLQASTAVSIDSLKISVDTAATKANSIVIQAEKGQLFGTAAVVDNANASGGQWVTGIGESRQNGMSFDVTVPEAGAYKLSIDYVNNEPAPPIVTEAYPTGYIHPYNTDLVERYAQIVVNEGTPQTVYFINTLSWESVRNTVVDITLKAGKNTVKLYNDNSYRFSGVTQFAPYFDKFEIAKAYLAANSGSSTGGNSGGYTVESQGGTSSQDDVTTLIAVVPVVDPDTGRAVAEVTQSMLDQAIQATGEQNAGARVVTIQVPNIAGQSSYEIDIPAAYLSQTHASYSLRMNTSQGIVTLPANMLNSAEISGSKIIGIIISAADAGSMTDEAMQKIGNRPVIDLSLTSDGKVIKWRNANAKVTVAIPYNPTTEQLGNTNFLTVLYLNDDGGIMPVPSGRYDKQQGAVLFTTSHFSRYAVAYVHKTFADMASYGWAQDSVEALAARGIVNGVSDNEFMPGKHVTRADFVLLLVRALGLTAEGGSTFADVNGNSYYAEAVSVASQLGIVQGKGGNRFDPSAEVTRQEIMTFIARALKAANIEYKRGASSDIQAFKDSGDVDNYAKESAADMVSSGIVLGDGDRLKPLAPATRAEASVMIYRILQLTE</sequence>
<dbReference type="Gene3D" id="2.60.120.200">
    <property type="match status" value="2"/>
</dbReference>
<dbReference type="RefSeq" id="WP_110045384.1">
    <property type="nucleotide sequence ID" value="NZ_CP054612.1"/>
</dbReference>
<evidence type="ECO:0000256" key="1">
    <source>
        <dbReference type="SAM" id="SignalP"/>
    </source>
</evidence>
<feature type="domain" description="CBM6" evidence="2">
    <location>
        <begin position="1246"/>
        <end position="1376"/>
    </location>
</feature>
<dbReference type="InterPro" id="IPR008979">
    <property type="entry name" value="Galactose-bd-like_sf"/>
</dbReference>
<keyword evidence="4" id="KW-0378">Hydrolase</keyword>
<dbReference type="Gene3D" id="1.20.1270.90">
    <property type="entry name" value="AF1782-like"/>
    <property type="match status" value="1"/>
</dbReference>
<dbReference type="Gene3D" id="2.60.120.260">
    <property type="entry name" value="Galactose-binding domain-like"/>
    <property type="match status" value="3"/>
</dbReference>
<feature type="domain" description="SLH" evidence="3">
    <location>
        <begin position="1906"/>
        <end position="1962"/>
    </location>
</feature>
<dbReference type="GO" id="GO:0030246">
    <property type="term" value="F:carbohydrate binding"/>
    <property type="evidence" value="ECO:0007669"/>
    <property type="project" value="InterPro"/>
</dbReference>
<keyword evidence="5" id="KW-1185">Reference proteome</keyword>
<dbReference type="PROSITE" id="PS51175">
    <property type="entry name" value="CBM6"/>
    <property type="match status" value="3"/>
</dbReference>
<reference evidence="4 5" key="1">
    <citation type="submission" date="2018-05" db="EMBL/GenBank/DDBJ databases">
        <title>Genomic Encyclopedia of Type Strains, Phase III (KMG-III): the genomes of soil and plant-associated and newly described type strains.</title>
        <authorList>
            <person name="Whitman W."/>
        </authorList>
    </citation>
    <scope>NUCLEOTIDE SEQUENCE [LARGE SCALE GENOMIC DNA]</scope>
    <source>
        <strain evidence="4 5">CECT 5696</strain>
    </source>
</reference>
<dbReference type="InterPro" id="IPR013320">
    <property type="entry name" value="ConA-like_dom_sf"/>
</dbReference>
<name>A0A2V2YT51_9BACL</name>
<dbReference type="InterPro" id="IPR005084">
    <property type="entry name" value="CBM6"/>
</dbReference>
<keyword evidence="1" id="KW-0732">Signal</keyword>
<feature type="chain" id="PRO_5016144600" evidence="1">
    <location>
        <begin position="29"/>
        <end position="1962"/>
    </location>
</feature>
<dbReference type="Pfam" id="PF00395">
    <property type="entry name" value="SLH"/>
    <property type="match status" value="3"/>
</dbReference>
<organism evidence="4 5">
    <name type="scientific">Paenibacillus cellulosilyticus</name>
    <dbReference type="NCBI Taxonomy" id="375489"/>
    <lineage>
        <taxon>Bacteria</taxon>
        <taxon>Bacillati</taxon>
        <taxon>Bacillota</taxon>
        <taxon>Bacilli</taxon>
        <taxon>Bacillales</taxon>
        <taxon>Paenibacillaceae</taxon>
        <taxon>Paenibacillus</taxon>
    </lineage>
</organism>
<accession>A0A2V2YT51</accession>
<dbReference type="CDD" id="cd04081">
    <property type="entry name" value="CBM35_galactosidase-like"/>
    <property type="match status" value="1"/>
</dbReference>
<dbReference type="SUPFAM" id="SSF49899">
    <property type="entry name" value="Concanavalin A-like lectins/glucanases"/>
    <property type="match status" value="2"/>
</dbReference>
<dbReference type="InterPro" id="IPR017853">
    <property type="entry name" value="GH"/>
</dbReference>
<feature type="domain" description="CBM6" evidence="2">
    <location>
        <begin position="1387"/>
        <end position="1539"/>
    </location>
</feature>
<evidence type="ECO:0000259" key="2">
    <source>
        <dbReference type="PROSITE" id="PS51175"/>
    </source>
</evidence>
<evidence type="ECO:0000259" key="3">
    <source>
        <dbReference type="PROSITE" id="PS51272"/>
    </source>
</evidence>
<dbReference type="SUPFAM" id="SSF51445">
    <property type="entry name" value="(Trans)glycosidases"/>
    <property type="match status" value="1"/>
</dbReference>
<evidence type="ECO:0000313" key="5">
    <source>
        <dbReference type="Proteomes" id="UP000246635"/>
    </source>
</evidence>
<dbReference type="SUPFAM" id="SSF49785">
    <property type="entry name" value="Galactose-binding domain-like"/>
    <property type="match status" value="3"/>
</dbReference>
<feature type="domain" description="SLH" evidence="3">
    <location>
        <begin position="1779"/>
        <end position="1842"/>
    </location>
</feature>
<dbReference type="Pfam" id="PF13385">
    <property type="entry name" value="Laminin_G_3"/>
    <property type="match status" value="2"/>
</dbReference>
<dbReference type="GO" id="GO:0016787">
    <property type="term" value="F:hydrolase activity"/>
    <property type="evidence" value="ECO:0007669"/>
    <property type="project" value="UniProtKB-KW"/>
</dbReference>
<feature type="signal peptide" evidence="1">
    <location>
        <begin position="1"/>
        <end position="28"/>
    </location>
</feature>
<dbReference type="Gene3D" id="3.20.20.80">
    <property type="entry name" value="Glycosidases"/>
    <property type="match status" value="1"/>
</dbReference>
<dbReference type="EMBL" id="QGTQ01000015">
    <property type="protein sequence ID" value="PWV99379.1"/>
    <property type="molecule type" value="Genomic_DNA"/>
</dbReference>
<feature type="domain" description="CBM6" evidence="2">
    <location>
        <begin position="1099"/>
        <end position="1233"/>
    </location>
</feature>
<dbReference type="InterPro" id="IPR001119">
    <property type="entry name" value="SLH_dom"/>
</dbReference>
<comment type="caution">
    <text evidence="4">The sequence shown here is derived from an EMBL/GenBank/DDBJ whole genome shotgun (WGS) entry which is preliminary data.</text>
</comment>
<protein>
    <submittedName>
        <fullName evidence="4">Glycosyl hydrolase family 39</fullName>
    </submittedName>
</protein>
<dbReference type="OrthoDB" id="9760056at2"/>
<dbReference type="PROSITE" id="PS51272">
    <property type="entry name" value="SLH"/>
    <property type="match status" value="3"/>
</dbReference>
<dbReference type="Proteomes" id="UP000246635">
    <property type="component" value="Unassembled WGS sequence"/>
</dbReference>